<evidence type="ECO:0000313" key="10">
    <source>
        <dbReference type="Proteomes" id="UP000234789"/>
    </source>
</evidence>
<keyword evidence="5" id="KW-0573">Peptidoglycan synthesis</keyword>
<dbReference type="PRINTS" id="PR01806">
    <property type="entry name" value="VIRFACTRMVIN"/>
</dbReference>
<keyword evidence="2" id="KW-1003">Cell membrane</keyword>
<evidence type="ECO:0000256" key="7">
    <source>
        <dbReference type="ARBA" id="ARBA00023136"/>
    </source>
</evidence>
<dbReference type="GO" id="GO:0009252">
    <property type="term" value="P:peptidoglycan biosynthetic process"/>
    <property type="evidence" value="ECO:0007669"/>
    <property type="project" value="UniProtKB-KW"/>
</dbReference>
<feature type="transmembrane region" description="Helical" evidence="8">
    <location>
        <begin position="345"/>
        <end position="366"/>
    </location>
</feature>
<keyword evidence="4" id="KW-0133">Cell shape</keyword>
<feature type="transmembrane region" description="Helical" evidence="8">
    <location>
        <begin position="258"/>
        <end position="280"/>
    </location>
</feature>
<evidence type="ECO:0000313" key="9">
    <source>
        <dbReference type="EMBL" id="PLT44813.1"/>
    </source>
</evidence>
<feature type="transmembrane region" description="Helical" evidence="8">
    <location>
        <begin position="433"/>
        <end position="457"/>
    </location>
</feature>
<evidence type="ECO:0000256" key="3">
    <source>
        <dbReference type="ARBA" id="ARBA00022692"/>
    </source>
</evidence>
<evidence type="ECO:0000256" key="8">
    <source>
        <dbReference type="SAM" id="Phobius"/>
    </source>
</evidence>
<keyword evidence="3 8" id="KW-0812">Transmembrane</keyword>
<keyword evidence="10" id="KW-1185">Reference proteome</keyword>
<feature type="transmembrane region" description="Helical" evidence="8">
    <location>
        <begin position="219"/>
        <end position="238"/>
    </location>
</feature>
<reference evidence="9 10" key="1">
    <citation type="submission" date="2017-05" db="EMBL/GenBank/DDBJ databases">
        <title>Functional genome analysis of Paenibacillus pasadenensis strain R16: insights on endophytic life style and antifungal activity.</title>
        <authorList>
            <person name="Passera A."/>
            <person name="Marcolungo L."/>
            <person name="Casati P."/>
            <person name="Brasca M."/>
            <person name="Quaglino F."/>
            <person name="Delledonne M."/>
        </authorList>
    </citation>
    <scope>NUCLEOTIDE SEQUENCE [LARGE SCALE GENOMIC DNA]</scope>
    <source>
        <strain evidence="9 10">R16</strain>
    </source>
</reference>
<accession>A0A2N5N3A3</accession>
<keyword evidence="7 8" id="KW-0472">Membrane</keyword>
<dbReference type="GO" id="GO:0005886">
    <property type="term" value="C:plasma membrane"/>
    <property type="evidence" value="ECO:0007669"/>
    <property type="project" value="UniProtKB-SubCell"/>
</dbReference>
<feature type="transmembrane region" description="Helical" evidence="8">
    <location>
        <begin position="301"/>
        <end position="319"/>
    </location>
</feature>
<feature type="transmembrane region" description="Helical" evidence="8">
    <location>
        <begin position="37"/>
        <end position="62"/>
    </location>
</feature>
<feature type="transmembrane region" description="Helical" evidence="8">
    <location>
        <begin position="83"/>
        <end position="105"/>
    </location>
</feature>
<name>A0A2N5N3A3_9BACL</name>
<dbReference type="RefSeq" id="WP_101808717.1">
    <property type="nucleotide sequence ID" value="NZ_NFEZ01000004.1"/>
</dbReference>
<evidence type="ECO:0000256" key="1">
    <source>
        <dbReference type="ARBA" id="ARBA00004651"/>
    </source>
</evidence>
<feature type="transmembrane region" description="Helical" evidence="8">
    <location>
        <begin position="398"/>
        <end position="421"/>
    </location>
</feature>
<evidence type="ECO:0000256" key="2">
    <source>
        <dbReference type="ARBA" id="ARBA00022475"/>
    </source>
</evidence>
<protein>
    <submittedName>
        <fullName evidence="9">Virulence factor mviN</fullName>
    </submittedName>
</protein>
<dbReference type="EMBL" id="NFEZ01000004">
    <property type="protein sequence ID" value="PLT44813.1"/>
    <property type="molecule type" value="Genomic_DNA"/>
</dbReference>
<evidence type="ECO:0000256" key="4">
    <source>
        <dbReference type="ARBA" id="ARBA00022960"/>
    </source>
</evidence>
<dbReference type="AlphaFoldDB" id="A0A2N5N3A3"/>
<feature type="transmembrane region" description="Helical" evidence="8">
    <location>
        <begin position="373"/>
        <end position="392"/>
    </location>
</feature>
<dbReference type="GO" id="GO:0008360">
    <property type="term" value="P:regulation of cell shape"/>
    <property type="evidence" value="ECO:0007669"/>
    <property type="project" value="UniProtKB-KW"/>
</dbReference>
<dbReference type="Proteomes" id="UP000234789">
    <property type="component" value="Unassembled WGS sequence"/>
</dbReference>
<keyword evidence="6 8" id="KW-1133">Transmembrane helix</keyword>
<organism evidence="9 10">
    <name type="scientific">Paenibacillus pasadenensis</name>
    <dbReference type="NCBI Taxonomy" id="217090"/>
    <lineage>
        <taxon>Bacteria</taxon>
        <taxon>Bacillati</taxon>
        <taxon>Bacillota</taxon>
        <taxon>Bacilli</taxon>
        <taxon>Bacillales</taxon>
        <taxon>Paenibacillaceae</taxon>
        <taxon>Paenibacillus</taxon>
    </lineage>
</organism>
<comment type="subcellular location">
    <subcellularLocation>
        <location evidence="1">Cell membrane</location>
        <topology evidence="1">Multi-pass membrane protein</topology>
    </subcellularLocation>
</comment>
<feature type="transmembrane region" description="Helical" evidence="8">
    <location>
        <begin position="151"/>
        <end position="172"/>
    </location>
</feature>
<comment type="caution">
    <text evidence="9">The sequence shown here is derived from an EMBL/GenBank/DDBJ whole genome shotgun (WGS) entry which is preliminary data.</text>
</comment>
<dbReference type="GO" id="GO:0034204">
    <property type="term" value="P:lipid translocation"/>
    <property type="evidence" value="ECO:0007669"/>
    <property type="project" value="TreeGrafter"/>
</dbReference>
<dbReference type="InterPro" id="IPR004268">
    <property type="entry name" value="MurJ"/>
</dbReference>
<feature type="transmembrane region" description="Helical" evidence="8">
    <location>
        <begin position="178"/>
        <end position="198"/>
    </location>
</feature>
<sequence>MKKNTLIVGSLTLISLMLGFGRESLIAFLFGSTSYTDAFYVAMIVPDILAGWIGFTVTNAMVPVLKKEIGMSSLSSVRLTSTVFVYVLIGSCLLALIAFFSVNPIITYLAPNFDLIQSATGERMLRIMVVAIIFSAVSGLFSGINNTYEQFAYSSLVGVFYNLFFFLSLLALHKWLGIYALAVGLVVGVVGRVVIQAIPIVRQKRISRKINYWHKSIPTIFKAMIPIFLSQALSQINQVVDRILASGLPSGQITNLNYASKLGLLPTSLIGGTIATTMYIRFVKLNNENKRTEMGHQYLKALSWILFVGLFVSGGLIFFNDSIVSFMYLHGEFTIMDLHVTSELLLLYGCFCLFYMMIPISMQYFFSFHGGKFIIFAVSSAVIVNITCGYLLVNSIGIKGLVLANGCAQAVNFFILYFIALKKASLPMLRKSFKLLLNAAPGLLMIVLPMALISFLFEFHVEASKWMQLLRGGTAAAGTALFALLLLPLFKTNLVLSTFINAFRRIVASKKKSKDRVQAV</sequence>
<dbReference type="PANTHER" id="PTHR47019">
    <property type="entry name" value="LIPID II FLIPPASE MURJ"/>
    <property type="match status" value="1"/>
</dbReference>
<evidence type="ECO:0000256" key="6">
    <source>
        <dbReference type="ARBA" id="ARBA00022989"/>
    </source>
</evidence>
<dbReference type="Pfam" id="PF03023">
    <property type="entry name" value="MurJ"/>
    <property type="match status" value="1"/>
</dbReference>
<dbReference type="GO" id="GO:0015648">
    <property type="term" value="F:lipid-linked peptidoglycan transporter activity"/>
    <property type="evidence" value="ECO:0007669"/>
    <property type="project" value="TreeGrafter"/>
</dbReference>
<evidence type="ECO:0000256" key="5">
    <source>
        <dbReference type="ARBA" id="ARBA00022984"/>
    </source>
</evidence>
<feature type="transmembrane region" description="Helical" evidence="8">
    <location>
        <begin position="125"/>
        <end position="144"/>
    </location>
</feature>
<proteinExistence type="predicted"/>
<feature type="transmembrane region" description="Helical" evidence="8">
    <location>
        <begin position="477"/>
        <end position="503"/>
    </location>
</feature>
<dbReference type="PANTHER" id="PTHR47019:SF1">
    <property type="entry name" value="LIPID II FLIPPASE MURJ"/>
    <property type="match status" value="1"/>
</dbReference>
<gene>
    <name evidence="9" type="ORF">B8V81_3244</name>
</gene>
<dbReference type="InterPro" id="IPR051050">
    <property type="entry name" value="Lipid_II_flippase_MurJ/MviN"/>
</dbReference>